<name>A0AAE0YH85_9GAST</name>
<evidence type="ECO:0000313" key="5">
    <source>
        <dbReference type="Proteomes" id="UP001283361"/>
    </source>
</evidence>
<dbReference type="PROSITE" id="PS51421">
    <property type="entry name" value="RAS"/>
    <property type="match status" value="1"/>
</dbReference>
<keyword evidence="5" id="KW-1185">Reference proteome</keyword>
<protein>
    <submittedName>
        <fullName evidence="4">Uncharacterized protein</fullName>
    </submittedName>
</protein>
<comment type="similarity">
    <text evidence="1">Belongs to the small GTPase superfamily. RGK family.</text>
</comment>
<dbReference type="Proteomes" id="UP001283361">
    <property type="component" value="Unassembled WGS sequence"/>
</dbReference>
<dbReference type="SUPFAM" id="SSF52540">
    <property type="entry name" value="P-loop containing nucleoside triphosphate hydrolases"/>
    <property type="match status" value="1"/>
</dbReference>
<dbReference type="InterPro" id="IPR001806">
    <property type="entry name" value="Small_GTPase"/>
</dbReference>
<dbReference type="AlphaFoldDB" id="A0AAE0YH85"/>
<gene>
    <name evidence="4" type="ORF">RRG08_030667</name>
</gene>
<dbReference type="GO" id="GO:0005886">
    <property type="term" value="C:plasma membrane"/>
    <property type="evidence" value="ECO:0007669"/>
    <property type="project" value="TreeGrafter"/>
</dbReference>
<dbReference type="SMART" id="SM00175">
    <property type="entry name" value="RAB"/>
    <property type="match status" value="1"/>
</dbReference>
<dbReference type="Pfam" id="PF00071">
    <property type="entry name" value="Ras"/>
    <property type="match status" value="1"/>
</dbReference>
<dbReference type="GO" id="GO:0005246">
    <property type="term" value="F:calcium channel regulator activity"/>
    <property type="evidence" value="ECO:0007669"/>
    <property type="project" value="TreeGrafter"/>
</dbReference>
<reference evidence="4" key="1">
    <citation type="journal article" date="2023" name="G3 (Bethesda)">
        <title>A reference genome for the long-term kleptoplast-retaining sea slug Elysia crispata morphotype clarki.</title>
        <authorList>
            <person name="Eastman K.E."/>
            <person name="Pendleton A.L."/>
            <person name="Shaikh M.A."/>
            <person name="Suttiyut T."/>
            <person name="Ogas R."/>
            <person name="Tomko P."/>
            <person name="Gavelis G."/>
            <person name="Widhalm J.R."/>
            <person name="Wisecaver J.H."/>
        </authorList>
    </citation>
    <scope>NUCLEOTIDE SEQUENCE</scope>
    <source>
        <strain evidence="4">ECLA1</strain>
    </source>
</reference>
<proteinExistence type="inferred from homology"/>
<dbReference type="SMART" id="SM00173">
    <property type="entry name" value="RAS"/>
    <property type="match status" value="1"/>
</dbReference>
<dbReference type="GO" id="GO:0005525">
    <property type="term" value="F:GTP binding"/>
    <property type="evidence" value="ECO:0007669"/>
    <property type="project" value="InterPro"/>
</dbReference>
<feature type="compositionally biased region" description="Low complexity" evidence="3">
    <location>
        <begin position="121"/>
        <end position="136"/>
    </location>
</feature>
<feature type="compositionally biased region" description="Low complexity" evidence="3">
    <location>
        <begin position="150"/>
        <end position="170"/>
    </location>
</feature>
<evidence type="ECO:0000256" key="1">
    <source>
        <dbReference type="ARBA" id="ARBA00008846"/>
    </source>
</evidence>
<comment type="caution">
    <text evidence="4">The sequence shown here is derived from an EMBL/GenBank/DDBJ whole genome shotgun (WGS) entry which is preliminary data.</text>
</comment>
<dbReference type="InterPro" id="IPR027417">
    <property type="entry name" value="P-loop_NTPase"/>
</dbReference>
<accession>A0AAE0YH85</accession>
<evidence type="ECO:0000256" key="3">
    <source>
        <dbReference type="SAM" id="MobiDB-lite"/>
    </source>
</evidence>
<feature type="region of interest" description="Disordered" evidence="3">
    <location>
        <begin position="1"/>
        <end position="185"/>
    </location>
</feature>
<dbReference type="PANTHER" id="PTHR45775">
    <property type="entry name" value="RAD, GEM/KIR FAMILY MEMBER 2, ISOFORM C"/>
    <property type="match status" value="1"/>
</dbReference>
<dbReference type="GO" id="GO:0003924">
    <property type="term" value="F:GTPase activity"/>
    <property type="evidence" value="ECO:0007669"/>
    <property type="project" value="InterPro"/>
</dbReference>
<feature type="compositionally biased region" description="Polar residues" evidence="3">
    <location>
        <begin position="75"/>
        <end position="86"/>
    </location>
</feature>
<dbReference type="PRINTS" id="PR00449">
    <property type="entry name" value="RASTRNSFRMNG"/>
</dbReference>
<dbReference type="PANTHER" id="PTHR45775:SF6">
    <property type="entry name" value="RAD, GEM_KIR FAMILY MEMBER 2, ISOFORM C"/>
    <property type="match status" value="1"/>
</dbReference>
<organism evidence="4 5">
    <name type="scientific">Elysia crispata</name>
    <name type="common">lettuce slug</name>
    <dbReference type="NCBI Taxonomy" id="231223"/>
    <lineage>
        <taxon>Eukaryota</taxon>
        <taxon>Metazoa</taxon>
        <taxon>Spiralia</taxon>
        <taxon>Lophotrochozoa</taxon>
        <taxon>Mollusca</taxon>
        <taxon>Gastropoda</taxon>
        <taxon>Heterobranchia</taxon>
        <taxon>Euthyneura</taxon>
        <taxon>Panpulmonata</taxon>
        <taxon>Sacoglossa</taxon>
        <taxon>Placobranchoidea</taxon>
        <taxon>Plakobranchidae</taxon>
        <taxon>Elysia</taxon>
    </lineage>
</organism>
<dbReference type="PROSITE" id="PS51419">
    <property type="entry name" value="RAB"/>
    <property type="match status" value="1"/>
</dbReference>
<evidence type="ECO:0000313" key="4">
    <source>
        <dbReference type="EMBL" id="KAK3745793.1"/>
    </source>
</evidence>
<keyword evidence="2" id="KW-0597">Phosphoprotein</keyword>
<sequence length="513" mass="56775">MGLVQPVTLEVSIPQEFKDEPSRGGGNESRADHEMTIDLQSDGGGGPEGIITASDHGVETLLMAQRLRDAGRSRMGSNDSENSGGSARSGDSRTLQTPGINLIPGSAPGSRASSFREKRTLPSSSSSSTRRSPTPRQGKGGTAWRGADTSSGNLSNASSNSQQHQHQHNNNIKDGSADEVNMGHRRSSMPNVAENFLSVPHHHGASSPADRDSKLRRVRSFKTTSKGVVVNRGDSFKKKSTHSLMSTGSAITEASRQLQQQQQQQQLFLYQQQQHQQQLLDSSSPYFADVPAPIPTYYRVIMMGSAGCGKSQMTKQFMTSDYVDGYEDTQESHENTVSVLLDGEESTIEFIDPPDRNVIQEGLEQLLDAYIVVFAINDHSSFQVAQDLIRYLRVENGTDRVIVLVANKIDLVRKRKVSADEARLVAETYDCKYTEASAALNHYMDELLVGVLTQIRLHMRIPFTTISFPGKDQQKQERKERKRALRGPGGFFSRLFRRTSRKKTKPCENLYIL</sequence>
<dbReference type="InterPro" id="IPR051641">
    <property type="entry name" value="RGK_GTP-binding_reg"/>
</dbReference>
<evidence type="ECO:0000256" key="2">
    <source>
        <dbReference type="ARBA" id="ARBA00022553"/>
    </source>
</evidence>
<dbReference type="Gene3D" id="3.40.50.300">
    <property type="entry name" value="P-loop containing nucleotide triphosphate hydrolases"/>
    <property type="match status" value="1"/>
</dbReference>
<dbReference type="EMBL" id="JAWDGP010006193">
    <property type="protein sequence ID" value="KAK3745793.1"/>
    <property type="molecule type" value="Genomic_DNA"/>
</dbReference>